<accession>A0A1I2GB87</accession>
<dbReference type="AlphaFoldDB" id="A0A1I2GB87"/>
<gene>
    <name evidence="1" type="ORF">SAMN04488541_101746</name>
</gene>
<organism evidence="1 2">
    <name type="scientific">Thermoflexibacter ruber</name>
    <dbReference type="NCBI Taxonomy" id="1003"/>
    <lineage>
        <taxon>Bacteria</taxon>
        <taxon>Pseudomonadati</taxon>
        <taxon>Bacteroidota</taxon>
        <taxon>Cytophagia</taxon>
        <taxon>Cytophagales</taxon>
        <taxon>Thermoflexibacteraceae</taxon>
        <taxon>Thermoflexibacter</taxon>
    </lineage>
</organism>
<sequence>MVGFFFACSEKTNFIPSESFNKIYNEPSFSDFQAIDIAQMEDGGYLILGSIENSFAGQSDVPYVLRTDKEGNFLWDTKLDVSLAEYTNPIPNLRASQGIFHFFCVKKDAQTPVLLRINDANKKVEQVRVYPQIEGDLVYAGQAKDNGTLLTVLSEKCKPDNDLQTRNVELFNLNTNFNIQWNKCYSYSIFIPRNPVSRKVNDNFFWNGSFNANGKDYYFATFLGQENSSVVMFTDNQGEVKGVSFLPFVINSISHITNNRFAMTFVRQRDTNIIINAQFDLDNTSTPSIFGSTFHEINSQARTITKKMNLVNKEVVIIASTLENIPIRVYAFDAQVTTNDLLRGTLTLGRVNPYEIANIIPTTDGGLAIVTNTLVGDRFRRIALLKVSANETNSFVNSCLSTGTCKE</sequence>
<keyword evidence="2" id="KW-1185">Reference proteome</keyword>
<name>A0A1I2GB87_9BACT</name>
<evidence type="ECO:0000313" key="2">
    <source>
        <dbReference type="Proteomes" id="UP000199513"/>
    </source>
</evidence>
<dbReference type="EMBL" id="FONY01000017">
    <property type="protein sequence ID" value="SFF14016.1"/>
    <property type="molecule type" value="Genomic_DNA"/>
</dbReference>
<evidence type="ECO:0000313" key="1">
    <source>
        <dbReference type="EMBL" id="SFF14016.1"/>
    </source>
</evidence>
<protein>
    <submittedName>
        <fullName evidence="1">Uncharacterized protein</fullName>
    </submittedName>
</protein>
<proteinExistence type="predicted"/>
<dbReference type="RefSeq" id="WP_091544976.1">
    <property type="nucleotide sequence ID" value="NZ_FONY01000017.1"/>
</dbReference>
<dbReference type="Proteomes" id="UP000199513">
    <property type="component" value="Unassembled WGS sequence"/>
</dbReference>
<dbReference type="OrthoDB" id="918297at2"/>
<reference evidence="1 2" key="1">
    <citation type="submission" date="2016-10" db="EMBL/GenBank/DDBJ databases">
        <authorList>
            <person name="de Groot N.N."/>
        </authorList>
    </citation>
    <scope>NUCLEOTIDE SEQUENCE [LARGE SCALE GENOMIC DNA]</scope>
    <source>
        <strain>GEY</strain>
        <strain evidence="2">DSM 9560</strain>
    </source>
</reference>